<keyword evidence="3" id="KW-1185">Reference proteome</keyword>
<dbReference type="Pfam" id="PF13524">
    <property type="entry name" value="Glyco_trans_1_2"/>
    <property type="match status" value="1"/>
</dbReference>
<feature type="domain" description="Spore protein YkvP/CgeB glycosyl transferase-like" evidence="1">
    <location>
        <begin position="221"/>
        <end position="359"/>
    </location>
</feature>
<dbReference type="OrthoDB" id="9771846at2"/>
<comment type="caution">
    <text evidence="2">The sequence shown here is derived from an EMBL/GenBank/DDBJ whole genome shotgun (WGS) entry which is preliminary data.</text>
</comment>
<dbReference type="Gene3D" id="3.40.50.2000">
    <property type="entry name" value="Glycogen Phosphorylase B"/>
    <property type="match status" value="2"/>
</dbReference>
<keyword evidence="2" id="KW-0808">Transferase</keyword>
<dbReference type="GO" id="GO:0016740">
    <property type="term" value="F:transferase activity"/>
    <property type="evidence" value="ECO:0007669"/>
    <property type="project" value="UniProtKB-KW"/>
</dbReference>
<evidence type="ECO:0000313" key="2">
    <source>
        <dbReference type="EMBL" id="ROP43697.1"/>
    </source>
</evidence>
<name>A0A3N1HMD9_9ACTN</name>
<dbReference type="InterPro" id="IPR055259">
    <property type="entry name" value="YkvP/CgeB_Glyco_trans-like"/>
</dbReference>
<dbReference type="RefSeq" id="WP_123379410.1">
    <property type="nucleotide sequence ID" value="NZ_RJKN01000003.1"/>
</dbReference>
<proteinExistence type="predicted"/>
<dbReference type="EMBL" id="RJKN01000003">
    <property type="protein sequence ID" value="ROP43697.1"/>
    <property type="molecule type" value="Genomic_DNA"/>
</dbReference>
<dbReference type="SUPFAM" id="SSF53756">
    <property type="entry name" value="UDP-Glycosyltransferase/glycogen phosphorylase"/>
    <property type="match status" value="1"/>
</dbReference>
<reference evidence="2 3" key="1">
    <citation type="journal article" date="2015" name="Stand. Genomic Sci.">
        <title>Genomic Encyclopedia of Bacterial and Archaeal Type Strains, Phase III: the genomes of soil and plant-associated and newly described type strains.</title>
        <authorList>
            <person name="Whitman W.B."/>
            <person name="Woyke T."/>
            <person name="Klenk H.P."/>
            <person name="Zhou Y."/>
            <person name="Lilburn T.G."/>
            <person name="Beck B.J."/>
            <person name="De Vos P."/>
            <person name="Vandamme P."/>
            <person name="Eisen J.A."/>
            <person name="Garrity G."/>
            <person name="Hugenholtz P."/>
            <person name="Kyrpides N.C."/>
        </authorList>
    </citation>
    <scope>NUCLEOTIDE SEQUENCE [LARGE SCALE GENOMIC DNA]</scope>
    <source>
        <strain evidence="2 3">CECT 7306</strain>
    </source>
</reference>
<dbReference type="InParanoid" id="A0A3N1HMD9"/>
<gene>
    <name evidence="2" type="ORF">EDC03_1291</name>
</gene>
<evidence type="ECO:0000313" key="3">
    <source>
        <dbReference type="Proteomes" id="UP000276232"/>
    </source>
</evidence>
<sequence length="372" mass="39581">MRILLAGHTAPGGVFTVGSHHLARALAAQGHDVAHLSSPVSALHLARVRDAEVRRRLRLSLRTHEAAPGVPGVLPFTLLPLSLGPAHTGPLALRTSVPSVRRRLRPLGMDAVDVLLVDQPLVGGLEELVRARAVVYRSTDVYEEPARRAGEARVLRAADGLVATSAFVLERLRQVRPDLPSLVLDNGVDFARFAGAPAPAERRGLVYVGAVDDRFCWDALRSVAAAAGDEPVDVYGPVQVAVPDGLPPNVRLHGQVSYGCTPALLRGARVGLLPFRTTAVNRGRSPMKLFEYLAAGLPVLSTLPPSVSPWPPGVHVLPEDGGDVTDLVRDVLAAGVNEAGVEAARSMDWADRARTLVEHLGRVLATRPAVPR</sequence>
<dbReference type="AlphaFoldDB" id="A0A3N1HMD9"/>
<protein>
    <submittedName>
        <fullName evidence="2">Glycosyltransferase involved in cell wall biosynthesis</fullName>
    </submittedName>
</protein>
<dbReference type="Proteomes" id="UP000276232">
    <property type="component" value="Unassembled WGS sequence"/>
</dbReference>
<evidence type="ECO:0000259" key="1">
    <source>
        <dbReference type="Pfam" id="PF13524"/>
    </source>
</evidence>
<accession>A0A3N1HMD9</accession>
<organism evidence="2 3">
    <name type="scientific">Pseudokineococcus lusitanus</name>
    <dbReference type="NCBI Taxonomy" id="763993"/>
    <lineage>
        <taxon>Bacteria</taxon>
        <taxon>Bacillati</taxon>
        <taxon>Actinomycetota</taxon>
        <taxon>Actinomycetes</taxon>
        <taxon>Kineosporiales</taxon>
        <taxon>Kineosporiaceae</taxon>
        <taxon>Pseudokineococcus</taxon>
    </lineage>
</organism>